<evidence type="ECO:0000313" key="2">
    <source>
        <dbReference type="EMBL" id="WHQ68877.1"/>
    </source>
</evidence>
<dbReference type="EMBL" id="CP073633">
    <property type="protein sequence ID" value="WHQ68877.1"/>
    <property type="molecule type" value="Genomic_DNA"/>
</dbReference>
<evidence type="ECO:0000256" key="1">
    <source>
        <dbReference type="SAM" id="MobiDB-lite"/>
    </source>
</evidence>
<protein>
    <submittedName>
        <fullName evidence="2">Uncharacterized protein</fullName>
    </submittedName>
</protein>
<name>A0AAX3WBL5_METEX</name>
<proteinExistence type="predicted"/>
<dbReference type="AlphaFoldDB" id="A0AAX3WBL5"/>
<sequence length="135" mass="15307">MHGRYLTPLYLREFDAAVLAEALECHLERSKKAVSAARDRADRRGWALAQERWIALHSIWTKVEAELRLLGPMLPEGSESLEGAIRVRGLRMPRSAANADILRAEAAVRREAEEARKAALQEKRERHKPTKGSEE</sequence>
<feature type="compositionally biased region" description="Basic and acidic residues" evidence="1">
    <location>
        <begin position="113"/>
        <end position="124"/>
    </location>
</feature>
<feature type="region of interest" description="Disordered" evidence="1">
    <location>
        <begin position="113"/>
        <end position="135"/>
    </location>
</feature>
<organism evidence="2 3">
    <name type="scientific">Methylorubrum extorquens</name>
    <name type="common">Methylobacterium dichloromethanicum</name>
    <name type="synonym">Methylobacterium extorquens</name>
    <dbReference type="NCBI Taxonomy" id="408"/>
    <lineage>
        <taxon>Bacteria</taxon>
        <taxon>Pseudomonadati</taxon>
        <taxon>Pseudomonadota</taxon>
        <taxon>Alphaproteobacteria</taxon>
        <taxon>Hyphomicrobiales</taxon>
        <taxon>Methylobacteriaceae</taxon>
        <taxon>Methylorubrum</taxon>
    </lineage>
</organism>
<evidence type="ECO:0000313" key="3">
    <source>
        <dbReference type="Proteomes" id="UP001223720"/>
    </source>
</evidence>
<gene>
    <name evidence="2" type="ORF">KEC54_21405</name>
</gene>
<dbReference type="RefSeq" id="WP_283535340.1">
    <property type="nucleotide sequence ID" value="NZ_CP073633.1"/>
</dbReference>
<dbReference type="Proteomes" id="UP001223720">
    <property type="component" value="Chromosome"/>
</dbReference>
<reference evidence="2" key="1">
    <citation type="journal article" date="2022" name="Biotechnol. Bioprocess Eng.">
        <title>Pan-genome Analysis Reveals Comparative Genomic Features of Central Metabolic Pathways in Methylorubrum extorquens.</title>
        <authorList>
            <person name="Lee G.M."/>
            <person name="Scott-Nevros Z.K."/>
            <person name="Lee S.-M."/>
            <person name="Kim D."/>
        </authorList>
    </citation>
    <scope>NUCLEOTIDE SEQUENCE</scope>
    <source>
        <strain evidence="2">ATCC 55366</strain>
    </source>
</reference>
<accession>A0AAX3WBL5</accession>
<feature type="compositionally biased region" description="Basic residues" evidence="1">
    <location>
        <begin position="125"/>
        <end position="135"/>
    </location>
</feature>